<evidence type="ECO:0000313" key="2">
    <source>
        <dbReference type="Proteomes" id="UP000664265"/>
    </source>
</evidence>
<evidence type="ECO:0000313" key="1">
    <source>
        <dbReference type="EMBL" id="MBO1362458.1"/>
    </source>
</evidence>
<name>A0ABS3M2P1_9BACT</name>
<comment type="caution">
    <text evidence="1">The sequence shown here is derived from an EMBL/GenBank/DDBJ whole genome shotgun (WGS) entry which is preliminary data.</text>
</comment>
<dbReference type="RefSeq" id="WP_107582463.1">
    <property type="nucleotide sequence ID" value="NZ_JAERMS010000002.1"/>
</dbReference>
<organism evidence="1 2">
    <name type="scientific">Prevotella illustrans</name>
    <dbReference type="NCBI Taxonomy" id="2800387"/>
    <lineage>
        <taxon>Bacteria</taxon>
        <taxon>Pseudomonadati</taxon>
        <taxon>Bacteroidota</taxon>
        <taxon>Bacteroidia</taxon>
        <taxon>Bacteroidales</taxon>
        <taxon>Prevotellaceae</taxon>
        <taxon>Prevotella</taxon>
    </lineage>
</organism>
<protein>
    <submittedName>
        <fullName evidence="1">Uncharacterized protein</fullName>
    </submittedName>
</protein>
<accession>A0ABS3M2P1</accession>
<dbReference type="EMBL" id="JAERMS010000002">
    <property type="protein sequence ID" value="MBO1362458.1"/>
    <property type="molecule type" value="Genomic_DNA"/>
</dbReference>
<dbReference type="Proteomes" id="UP000664265">
    <property type="component" value="Unassembled WGS sequence"/>
</dbReference>
<gene>
    <name evidence="1" type="ORF">JHU38_01440</name>
</gene>
<proteinExistence type="predicted"/>
<keyword evidence="2" id="KW-1185">Reference proteome</keyword>
<reference evidence="1 2" key="1">
    <citation type="submission" date="2021-01" db="EMBL/GenBank/DDBJ databases">
        <title>Prevotella A2931 sp. nov.</title>
        <authorList>
            <person name="Buhl M."/>
            <person name="Oberhettinger P."/>
        </authorList>
    </citation>
    <scope>NUCLEOTIDE SEQUENCE [LARGE SCALE GENOMIC DNA]</scope>
    <source>
        <strain evidence="1 2">A2931</strain>
    </source>
</reference>
<sequence length="90" mass="10325">MASKRVLKHQINYICSELFAECIAVALYNKKKEDNNVDAILTSIMVVNNEFIKRVSHPEPGMPPKLYYKDLILGFNKQIDEIIDQISALE</sequence>